<dbReference type="Proteomes" id="UP001499884">
    <property type="component" value="Unassembled WGS sequence"/>
</dbReference>
<evidence type="ECO:0000256" key="1">
    <source>
        <dbReference type="SAM" id="MobiDB-lite"/>
    </source>
</evidence>
<protein>
    <submittedName>
        <fullName evidence="2">Uncharacterized protein</fullName>
    </submittedName>
</protein>
<feature type="region of interest" description="Disordered" evidence="1">
    <location>
        <begin position="15"/>
        <end position="85"/>
    </location>
</feature>
<proteinExistence type="predicted"/>
<gene>
    <name evidence="2" type="ORF">GCM10023082_66290</name>
</gene>
<organism evidence="2 3">
    <name type="scientific">Streptomyces tremellae</name>
    <dbReference type="NCBI Taxonomy" id="1124239"/>
    <lineage>
        <taxon>Bacteria</taxon>
        <taxon>Bacillati</taxon>
        <taxon>Actinomycetota</taxon>
        <taxon>Actinomycetes</taxon>
        <taxon>Kitasatosporales</taxon>
        <taxon>Streptomycetaceae</taxon>
        <taxon>Streptomyces</taxon>
    </lineage>
</organism>
<keyword evidence="3" id="KW-1185">Reference proteome</keyword>
<dbReference type="EMBL" id="BAABEP010000113">
    <property type="protein sequence ID" value="GAA3763896.1"/>
    <property type="molecule type" value="Genomic_DNA"/>
</dbReference>
<comment type="caution">
    <text evidence="2">The sequence shown here is derived from an EMBL/GenBank/DDBJ whole genome shotgun (WGS) entry which is preliminary data.</text>
</comment>
<evidence type="ECO:0000313" key="2">
    <source>
        <dbReference type="EMBL" id="GAA3763896.1"/>
    </source>
</evidence>
<name>A0ABP7GL72_9ACTN</name>
<accession>A0ABP7GL72</accession>
<sequence length="85" mass="8715">MRQFFSVIDIGAQMAQARNSTRGGPAGRSGRGGDDSVAGVNRPCPRAAPHAASDRLPPVATDLGTARLPREGGAGGRRAVRGYVS</sequence>
<reference evidence="3" key="1">
    <citation type="journal article" date="2019" name="Int. J. Syst. Evol. Microbiol.">
        <title>The Global Catalogue of Microorganisms (GCM) 10K type strain sequencing project: providing services to taxonomists for standard genome sequencing and annotation.</title>
        <authorList>
            <consortium name="The Broad Institute Genomics Platform"/>
            <consortium name="The Broad Institute Genome Sequencing Center for Infectious Disease"/>
            <person name="Wu L."/>
            <person name="Ma J."/>
        </authorList>
    </citation>
    <scope>NUCLEOTIDE SEQUENCE [LARGE SCALE GENOMIC DNA]</scope>
    <source>
        <strain evidence="3">JCM 30846</strain>
    </source>
</reference>
<evidence type="ECO:0000313" key="3">
    <source>
        <dbReference type="Proteomes" id="UP001499884"/>
    </source>
</evidence>